<dbReference type="InterPro" id="IPR009057">
    <property type="entry name" value="Homeodomain-like_sf"/>
</dbReference>
<dbReference type="GO" id="GO:0003677">
    <property type="term" value="F:DNA binding"/>
    <property type="evidence" value="ECO:0007669"/>
    <property type="project" value="UniProtKB-UniRule"/>
</dbReference>
<dbReference type="InterPro" id="IPR039538">
    <property type="entry name" value="BetI_C"/>
</dbReference>
<keyword evidence="1" id="KW-0678">Repressor</keyword>
<protein>
    <submittedName>
        <fullName evidence="7">TetR/AcrR family transcriptional regulator</fullName>
    </submittedName>
</protein>
<evidence type="ECO:0000256" key="4">
    <source>
        <dbReference type="ARBA" id="ARBA00023163"/>
    </source>
</evidence>
<evidence type="ECO:0000256" key="2">
    <source>
        <dbReference type="ARBA" id="ARBA00023015"/>
    </source>
</evidence>
<dbReference type="Proteomes" id="UP000676409">
    <property type="component" value="Chromosome"/>
</dbReference>
<dbReference type="RefSeq" id="WP_211939427.1">
    <property type="nucleotide sequence ID" value="NZ_CP073078.1"/>
</dbReference>
<dbReference type="PROSITE" id="PS50977">
    <property type="entry name" value="HTH_TETR_2"/>
    <property type="match status" value="1"/>
</dbReference>
<evidence type="ECO:0000313" key="7">
    <source>
        <dbReference type="EMBL" id="QUD89375.1"/>
    </source>
</evidence>
<feature type="DNA-binding region" description="H-T-H motif" evidence="5">
    <location>
        <begin position="40"/>
        <end position="59"/>
    </location>
</feature>
<dbReference type="Gene3D" id="1.10.357.10">
    <property type="entry name" value="Tetracycline Repressor, domain 2"/>
    <property type="match status" value="1"/>
</dbReference>
<dbReference type="InterPro" id="IPR001647">
    <property type="entry name" value="HTH_TetR"/>
</dbReference>
<reference evidence="7" key="1">
    <citation type="submission" date="2021-04" db="EMBL/GenBank/DDBJ databases">
        <title>The complete genome sequence of Caulobacter sp. S6.</title>
        <authorList>
            <person name="Tang Y."/>
            <person name="Ouyang W."/>
            <person name="Liu Q."/>
            <person name="Huang B."/>
            <person name="Guo Z."/>
            <person name="Lei P."/>
        </authorList>
    </citation>
    <scope>NUCLEOTIDE SEQUENCE</scope>
    <source>
        <strain evidence="7">S6</strain>
    </source>
</reference>
<keyword evidence="4" id="KW-0804">Transcription</keyword>
<organism evidence="7 8">
    <name type="scientific">Phenylobacterium montanum</name>
    <dbReference type="NCBI Taxonomy" id="2823693"/>
    <lineage>
        <taxon>Bacteria</taxon>
        <taxon>Pseudomonadati</taxon>
        <taxon>Pseudomonadota</taxon>
        <taxon>Alphaproteobacteria</taxon>
        <taxon>Caulobacterales</taxon>
        <taxon>Caulobacteraceae</taxon>
        <taxon>Phenylobacterium</taxon>
    </lineage>
</organism>
<dbReference type="SUPFAM" id="SSF48498">
    <property type="entry name" value="Tetracyclin repressor-like, C-terminal domain"/>
    <property type="match status" value="1"/>
</dbReference>
<name>A0A975G1I1_9CAUL</name>
<keyword evidence="2" id="KW-0805">Transcription regulation</keyword>
<evidence type="ECO:0000256" key="1">
    <source>
        <dbReference type="ARBA" id="ARBA00022491"/>
    </source>
</evidence>
<dbReference type="Pfam" id="PF13977">
    <property type="entry name" value="TetR_C_6"/>
    <property type="match status" value="1"/>
</dbReference>
<keyword evidence="8" id="KW-1185">Reference proteome</keyword>
<dbReference type="AlphaFoldDB" id="A0A975G1I1"/>
<dbReference type="EMBL" id="CP073078">
    <property type="protein sequence ID" value="QUD89375.1"/>
    <property type="molecule type" value="Genomic_DNA"/>
</dbReference>
<evidence type="ECO:0000256" key="3">
    <source>
        <dbReference type="ARBA" id="ARBA00023125"/>
    </source>
</evidence>
<evidence type="ECO:0000259" key="6">
    <source>
        <dbReference type="PROSITE" id="PS50977"/>
    </source>
</evidence>
<dbReference type="InterPro" id="IPR036271">
    <property type="entry name" value="Tet_transcr_reg_TetR-rel_C_sf"/>
</dbReference>
<feature type="domain" description="HTH tetR-type" evidence="6">
    <location>
        <begin position="17"/>
        <end position="77"/>
    </location>
</feature>
<accession>A0A975G1I1</accession>
<sequence>MDGTQGETGRRKRLSHDERRLKLIETTLTCLARDGAEGTSLRSVCREMGVAPSLVKHFFEGWRDLLVAAYELLVERFMASLEPVVNAAYPNARARMDAVIHTYLSTDWAGDSSIGASIAFWQLSRSLPELKASFTRYLNGRRALLQQALEDLTVEAGVEVDLEQLTTAFMLMLDGVWLEISVNPGNIAESGAHAMCWFWLDAVLAGRRKAG</sequence>
<dbReference type="SUPFAM" id="SSF46689">
    <property type="entry name" value="Homeodomain-like"/>
    <property type="match status" value="1"/>
</dbReference>
<evidence type="ECO:0000256" key="5">
    <source>
        <dbReference type="PROSITE-ProRule" id="PRU00335"/>
    </source>
</evidence>
<evidence type="ECO:0000313" key="8">
    <source>
        <dbReference type="Proteomes" id="UP000676409"/>
    </source>
</evidence>
<gene>
    <name evidence="7" type="ORF">KCG34_05705</name>
</gene>
<keyword evidence="3 5" id="KW-0238">DNA-binding</keyword>
<dbReference type="KEGG" id="caul:KCG34_05705"/>
<proteinExistence type="predicted"/>